<protein>
    <submittedName>
        <fullName evidence="1">Uncharacterized protein</fullName>
    </submittedName>
</protein>
<organism evidence="1">
    <name type="scientific">Bactrocera dorsalis</name>
    <name type="common">Oriental fruit fly</name>
    <name type="synonym">Dacus dorsalis</name>
    <dbReference type="NCBI Taxonomy" id="27457"/>
    <lineage>
        <taxon>Eukaryota</taxon>
        <taxon>Metazoa</taxon>
        <taxon>Ecdysozoa</taxon>
        <taxon>Arthropoda</taxon>
        <taxon>Hexapoda</taxon>
        <taxon>Insecta</taxon>
        <taxon>Pterygota</taxon>
        <taxon>Neoptera</taxon>
        <taxon>Endopterygota</taxon>
        <taxon>Diptera</taxon>
        <taxon>Brachycera</taxon>
        <taxon>Muscomorpha</taxon>
        <taxon>Tephritoidea</taxon>
        <taxon>Tephritidae</taxon>
        <taxon>Bactrocera</taxon>
        <taxon>Bactrocera</taxon>
    </lineage>
</organism>
<reference evidence="1" key="1">
    <citation type="journal article" date="2014" name="BMC Genomics">
        <title>Characterizing the developmental transcriptome of the oriental fruit fly, Bactrocera dorsalis (Diptera: Tephritidae) through comparative genomic analysis with Drosophila melanogaster utilizing modENCODE datasets.</title>
        <authorList>
            <person name="Geib S.M."/>
            <person name="Calla B."/>
            <person name="Hall B."/>
            <person name="Hou S."/>
            <person name="Manoukis N.C."/>
        </authorList>
    </citation>
    <scope>NUCLEOTIDE SEQUENCE</scope>
    <source>
        <strain evidence="1">Punador</strain>
    </source>
</reference>
<dbReference type="AlphaFoldDB" id="A0A034WJD8"/>
<evidence type="ECO:0000313" key="1">
    <source>
        <dbReference type="EMBL" id="JAC54779.1"/>
    </source>
</evidence>
<proteinExistence type="predicted"/>
<accession>A0A034WJD8</accession>
<dbReference type="EMBL" id="GAKP01004173">
    <property type="protein sequence ID" value="JAC54779.1"/>
    <property type="molecule type" value="Transcribed_RNA"/>
</dbReference>
<name>A0A034WJD8_BACDO</name>
<sequence length="118" mass="14341">MTTNFFFAICYIFLPKIKYINYYTVTFIAPGEKSTKHNRDYFIYLHTHTLIRSYNNFHASNCNCNTTYRKLHYQKLKRNTIILKPDKKYLHFQMQATHTHIHTHIHMEKTNSSKCRFV</sequence>